<dbReference type="InterPro" id="IPR011042">
    <property type="entry name" value="6-blade_b-propeller_TolB-like"/>
</dbReference>
<dbReference type="InterPro" id="IPR001258">
    <property type="entry name" value="NHL_repeat"/>
</dbReference>
<dbReference type="Gene3D" id="2.120.10.30">
    <property type="entry name" value="TolB, C-terminal domain"/>
    <property type="match status" value="1"/>
</dbReference>
<dbReference type="PhylomeDB" id="A0A068VL58"/>
<dbReference type="STRING" id="49390.A0A068VL58"/>
<keyword evidence="1" id="KW-0677">Repeat</keyword>
<organism evidence="2 3">
    <name type="scientific">Coffea canephora</name>
    <name type="common">Robusta coffee</name>
    <dbReference type="NCBI Taxonomy" id="49390"/>
    <lineage>
        <taxon>Eukaryota</taxon>
        <taxon>Viridiplantae</taxon>
        <taxon>Streptophyta</taxon>
        <taxon>Embryophyta</taxon>
        <taxon>Tracheophyta</taxon>
        <taxon>Spermatophyta</taxon>
        <taxon>Magnoliopsida</taxon>
        <taxon>eudicotyledons</taxon>
        <taxon>Gunneridae</taxon>
        <taxon>Pentapetalae</taxon>
        <taxon>asterids</taxon>
        <taxon>lamiids</taxon>
        <taxon>Gentianales</taxon>
        <taxon>Rubiaceae</taxon>
        <taxon>Ixoroideae</taxon>
        <taxon>Gardenieae complex</taxon>
        <taxon>Bertiereae - Coffeeae clade</taxon>
        <taxon>Coffeeae</taxon>
        <taxon>Coffea</taxon>
    </lineage>
</organism>
<protein>
    <submittedName>
        <fullName evidence="2">DH200=94 genomic scaffold, scaffold_4726</fullName>
    </submittedName>
</protein>
<dbReference type="Pfam" id="PF01436">
    <property type="entry name" value="NHL"/>
    <property type="match status" value="1"/>
</dbReference>
<dbReference type="PANTHER" id="PTHR46388:SF2">
    <property type="entry name" value="NHL REPEAT-CONTAINING PROTEIN 2"/>
    <property type="match status" value="1"/>
</dbReference>
<dbReference type="InParanoid" id="A0A068VL58"/>
<dbReference type="PANTHER" id="PTHR46388">
    <property type="entry name" value="NHL REPEAT-CONTAINING PROTEIN 2"/>
    <property type="match status" value="1"/>
</dbReference>
<dbReference type="Gramene" id="CDP21535">
    <property type="protein sequence ID" value="CDP21535"/>
    <property type="gene ID" value="GSCOC_T00013032001"/>
</dbReference>
<evidence type="ECO:0000313" key="2">
    <source>
        <dbReference type="EMBL" id="CDP21535.1"/>
    </source>
</evidence>
<gene>
    <name evidence="2" type="ORF">GSCOC_T00013032001</name>
</gene>
<reference evidence="3" key="1">
    <citation type="journal article" date="2014" name="Science">
        <title>The coffee genome provides insight into the convergent evolution of caffeine biosynthesis.</title>
        <authorList>
            <person name="Denoeud F."/>
            <person name="Carretero-Paulet L."/>
            <person name="Dereeper A."/>
            <person name="Droc G."/>
            <person name="Guyot R."/>
            <person name="Pietrella M."/>
            <person name="Zheng C."/>
            <person name="Alberti A."/>
            <person name="Anthony F."/>
            <person name="Aprea G."/>
            <person name="Aury J.M."/>
            <person name="Bento P."/>
            <person name="Bernard M."/>
            <person name="Bocs S."/>
            <person name="Campa C."/>
            <person name="Cenci A."/>
            <person name="Combes M.C."/>
            <person name="Crouzillat D."/>
            <person name="Da Silva C."/>
            <person name="Daddiego L."/>
            <person name="De Bellis F."/>
            <person name="Dussert S."/>
            <person name="Garsmeur O."/>
            <person name="Gayraud T."/>
            <person name="Guignon V."/>
            <person name="Jahn K."/>
            <person name="Jamilloux V."/>
            <person name="Joet T."/>
            <person name="Labadie K."/>
            <person name="Lan T."/>
            <person name="Leclercq J."/>
            <person name="Lepelley M."/>
            <person name="Leroy T."/>
            <person name="Li L.T."/>
            <person name="Librado P."/>
            <person name="Lopez L."/>
            <person name="Munoz A."/>
            <person name="Noel B."/>
            <person name="Pallavicini A."/>
            <person name="Perrotta G."/>
            <person name="Poncet V."/>
            <person name="Pot D."/>
            <person name="Priyono X."/>
            <person name="Rigoreau M."/>
            <person name="Rouard M."/>
            <person name="Rozas J."/>
            <person name="Tranchant-Dubreuil C."/>
            <person name="VanBuren R."/>
            <person name="Zhang Q."/>
            <person name="Andrade A.C."/>
            <person name="Argout X."/>
            <person name="Bertrand B."/>
            <person name="de Kochko A."/>
            <person name="Graziosi G."/>
            <person name="Henry R.J."/>
            <person name="Jayarama X."/>
            <person name="Ming R."/>
            <person name="Nagai C."/>
            <person name="Rounsley S."/>
            <person name="Sankoff D."/>
            <person name="Giuliano G."/>
            <person name="Albert V.A."/>
            <person name="Wincker P."/>
            <person name="Lashermes P."/>
        </authorList>
    </citation>
    <scope>NUCLEOTIDE SEQUENCE [LARGE SCALE GENOMIC DNA]</scope>
    <source>
        <strain evidence="3">cv. DH200-94</strain>
    </source>
</reference>
<dbReference type="Proteomes" id="UP000295252">
    <property type="component" value="Unassembled WGS sequence"/>
</dbReference>
<dbReference type="EMBL" id="HG743810">
    <property type="protein sequence ID" value="CDP21535.1"/>
    <property type="molecule type" value="Genomic_DNA"/>
</dbReference>
<name>A0A068VL58_COFCA</name>
<accession>A0A068VL58</accession>
<dbReference type="SUPFAM" id="SSF63825">
    <property type="entry name" value="YWTD domain"/>
    <property type="match status" value="1"/>
</dbReference>
<keyword evidence="3" id="KW-1185">Reference proteome</keyword>
<dbReference type="OrthoDB" id="1689674at2759"/>
<evidence type="ECO:0000313" key="3">
    <source>
        <dbReference type="Proteomes" id="UP000295252"/>
    </source>
</evidence>
<dbReference type="AlphaFoldDB" id="A0A068VL58"/>
<proteinExistence type="predicted"/>
<sequence>MPPSIAHRQVSLPDFISGLAYNAKKNLLYVADTENHALRVIDFVNDTVRTLAGNGTKGSDYDGGKTGDAQARCEEQFFITCIYRVHRFWSWT</sequence>
<evidence type="ECO:0000256" key="1">
    <source>
        <dbReference type="ARBA" id="ARBA00022737"/>
    </source>
</evidence>